<dbReference type="InterPro" id="IPR036679">
    <property type="entry name" value="FlgN-like_sf"/>
</dbReference>
<dbReference type="InterPro" id="IPR007809">
    <property type="entry name" value="FlgN-like"/>
</dbReference>
<gene>
    <name evidence="4" type="ordered locus">YPA_3070</name>
</gene>
<evidence type="ECO:0000313" key="5">
    <source>
        <dbReference type="Proteomes" id="UP000001971"/>
    </source>
</evidence>
<comment type="function">
    <text evidence="1">Required for the efficient initiation of filament assembly.</text>
</comment>
<evidence type="ECO:0000313" key="4">
    <source>
        <dbReference type="EMBL" id="ABG15032.1"/>
    </source>
</evidence>
<evidence type="ECO:0000256" key="2">
    <source>
        <dbReference type="ARBA" id="ARBA00007703"/>
    </source>
</evidence>
<dbReference type="GeneID" id="57973908"/>
<evidence type="ECO:0000256" key="1">
    <source>
        <dbReference type="ARBA" id="ARBA00002397"/>
    </source>
</evidence>
<dbReference type="EMBL" id="CP000308">
    <property type="protein sequence ID" value="ABG15032.1"/>
    <property type="molecule type" value="Genomic_DNA"/>
</dbReference>
<evidence type="ECO:0008006" key="6">
    <source>
        <dbReference type="Google" id="ProtNLM"/>
    </source>
</evidence>
<organism evidence="4 5">
    <name type="scientific">Yersinia pestis bv. Antiqua (strain Antiqua)</name>
    <dbReference type="NCBI Taxonomy" id="360102"/>
    <lineage>
        <taxon>Bacteria</taxon>
        <taxon>Pseudomonadati</taxon>
        <taxon>Pseudomonadota</taxon>
        <taxon>Gammaproteobacteria</taxon>
        <taxon>Enterobacterales</taxon>
        <taxon>Yersiniaceae</taxon>
        <taxon>Yersinia</taxon>
    </lineage>
</organism>
<keyword evidence="3" id="KW-1005">Bacterial flagellum biogenesis</keyword>
<evidence type="ECO:0000256" key="3">
    <source>
        <dbReference type="ARBA" id="ARBA00022795"/>
    </source>
</evidence>
<proteinExistence type="inferred from homology"/>
<reference evidence="4 5" key="1">
    <citation type="journal article" date="2006" name="J. Bacteriol.">
        <title>Complete genome sequence of Yersinia pestis strains Antiqua and Nepal516: evidence of gene reduction in an emerging pathogen.</title>
        <authorList>
            <person name="Chain P.S."/>
            <person name="Hu P."/>
            <person name="Malfatti S.A."/>
            <person name="Radnedge L."/>
            <person name="Larimer F."/>
            <person name="Vergez L.M."/>
            <person name="Worsham P."/>
            <person name="Chu M.C."/>
            <person name="Andersen G.L."/>
        </authorList>
    </citation>
    <scope>NUCLEOTIDE SEQUENCE [LARGE SCALE GENOMIC DNA]</scope>
    <source>
        <strain evidence="4 5">Antiqua</strain>
    </source>
</reference>
<dbReference type="AlphaFoldDB" id="A0A0E1NUX2"/>
<comment type="similarity">
    <text evidence="2">Belongs to the FlgN family.</text>
</comment>
<dbReference type="Gene3D" id="1.20.58.300">
    <property type="entry name" value="FlgN-like"/>
    <property type="match status" value="1"/>
</dbReference>
<dbReference type="GO" id="GO:0044780">
    <property type="term" value="P:bacterial-type flagellum assembly"/>
    <property type="evidence" value="ECO:0007669"/>
    <property type="project" value="InterPro"/>
</dbReference>
<dbReference type="HOGENOM" id="CLU_143532_2_0_6"/>
<dbReference type="RefSeq" id="WP_002211438.1">
    <property type="nucleotide sequence ID" value="NC_008150.1"/>
</dbReference>
<dbReference type="SUPFAM" id="SSF140566">
    <property type="entry name" value="FlgN-like"/>
    <property type="match status" value="1"/>
</dbReference>
<dbReference type="PATRIC" id="fig|360102.15.peg.1775"/>
<dbReference type="KEGG" id="ypa:YPA_3070"/>
<dbReference type="Proteomes" id="UP000001971">
    <property type="component" value="Chromosome"/>
</dbReference>
<accession>A0A0E1NUX2</accession>
<name>A0A0E1NUX2_YERPA</name>
<sequence length="141" mass="16302">MEPTQRVKQLLIDIQEDRKRYIALEKLLIKQRELMIGHKTEALEALNPQLTELYSVLDNTATERRLLMQQLQLPANKEGIHQLLSRLPAHYREHAGALWADLRLRAHACHQQNHHNGMLLTQQIALLSSLAEQPTEFLYAG</sequence>
<protein>
    <recommendedName>
        <fullName evidence="6">Flagellar protein FlgN</fullName>
    </recommendedName>
</protein>
<dbReference type="Pfam" id="PF05130">
    <property type="entry name" value="FlgN"/>
    <property type="match status" value="1"/>
</dbReference>